<evidence type="ECO:0000256" key="3">
    <source>
        <dbReference type="ARBA" id="ARBA00022917"/>
    </source>
</evidence>
<dbReference type="OrthoDB" id="10265695at2759"/>
<feature type="domain" description="MPN" evidence="4">
    <location>
        <begin position="35"/>
        <end position="177"/>
    </location>
</feature>
<dbReference type="PANTHER" id="PTHR10410">
    <property type="entry name" value="EUKARYOTIC TRANSLATION INITIATION FACTOR 3 -RELATED"/>
    <property type="match status" value="1"/>
</dbReference>
<reference evidence="9" key="2">
    <citation type="submission" date="2021-11" db="EMBL/GenBank/DDBJ databases">
        <authorList>
            <consortium name="Genoscope - CEA"/>
            <person name="William W."/>
        </authorList>
    </citation>
    <scope>NUCLEOTIDE SEQUENCE</scope>
</reference>
<keyword evidence="1" id="KW-0963">Cytoplasm</keyword>
<gene>
    <name evidence="5" type="ORF">PCAL00307_LOCUS5923</name>
    <name evidence="6" type="ORF">PCAL00307_LOCUS5933</name>
    <name evidence="7" type="ORF">PCAL00307_LOCUS5934</name>
    <name evidence="8" type="ORF">PCAL00307_LOCUS5939</name>
    <name evidence="9" type="ORF">PECAL_1P15170</name>
</gene>
<dbReference type="EMBL" id="CAKKNE010000001">
    <property type="protein sequence ID" value="CAH0365106.1"/>
    <property type="molecule type" value="Genomic_DNA"/>
</dbReference>
<name>A0A6S8SRE8_9STRA</name>
<dbReference type="EMBL" id="HBIW01007068">
    <property type="protein sequence ID" value="CAE0690498.1"/>
    <property type="molecule type" value="Transcribed_RNA"/>
</dbReference>
<dbReference type="Gene3D" id="3.40.140.10">
    <property type="entry name" value="Cytidine Deaminase, domain 2"/>
    <property type="match status" value="1"/>
</dbReference>
<sequence length="339" mass="39000">MAWAHAGVRSMVKIILSVIKKRFSQINAQRRVEEVQIDGLALLKLVKHCRDALPKMVAGSLLGLDKGSILEVTHCFPFLAPRSQDDYEDIGGTEEDVDGEEYQMEMMKMLREVNVDNNCVGWYKSIYAGSFCQTPLVETQFSYQDNLCNNCVVLLYDPSAICNGKLSVKAYQLSEQFITSYRAKSNSFVSPSSILVQLPLKVRNSSLITALLHDINESRQLKMWLNLVDQNTECANPLERHLEHCCQWVDDLIEEQAKFQYYLRNIERFKDHARWLSQRRVDINDEEDDAPMWKNATSPPRLDSLLIANQLKQYCLEINRYSAFVLSKLQLEVTCCKRA</sequence>
<keyword evidence="3" id="KW-0648">Protein biosynthesis</keyword>
<dbReference type="Proteomes" id="UP000789595">
    <property type="component" value="Unassembled WGS sequence"/>
</dbReference>
<dbReference type="GO" id="GO:0003743">
    <property type="term" value="F:translation initiation factor activity"/>
    <property type="evidence" value="ECO:0007669"/>
    <property type="project" value="UniProtKB-KW"/>
</dbReference>
<dbReference type="InterPro" id="IPR027524">
    <property type="entry name" value="eIF3h"/>
</dbReference>
<evidence type="ECO:0000313" key="7">
    <source>
        <dbReference type="EMBL" id="CAE0690498.1"/>
    </source>
</evidence>
<evidence type="ECO:0000313" key="6">
    <source>
        <dbReference type="EMBL" id="CAE0690497.1"/>
    </source>
</evidence>
<accession>A0A6S8SRE8</accession>
<dbReference type="GO" id="GO:0005852">
    <property type="term" value="C:eukaryotic translation initiation factor 3 complex"/>
    <property type="evidence" value="ECO:0007669"/>
    <property type="project" value="InterPro"/>
</dbReference>
<dbReference type="EMBL" id="HBIW01007067">
    <property type="protein sequence ID" value="CAE0690497.1"/>
    <property type="molecule type" value="Transcribed_RNA"/>
</dbReference>
<dbReference type="SMART" id="SM00232">
    <property type="entry name" value="JAB_MPN"/>
    <property type="match status" value="1"/>
</dbReference>
<evidence type="ECO:0000259" key="4">
    <source>
        <dbReference type="PROSITE" id="PS50249"/>
    </source>
</evidence>
<evidence type="ECO:0000256" key="2">
    <source>
        <dbReference type="ARBA" id="ARBA00022540"/>
    </source>
</evidence>
<dbReference type="GO" id="GO:0008237">
    <property type="term" value="F:metallopeptidase activity"/>
    <property type="evidence" value="ECO:0007669"/>
    <property type="project" value="InterPro"/>
</dbReference>
<dbReference type="PROSITE" id="PS50249">
    <property type="entry name" value="MPN"/>
    <property type="match status" value="1"/>
</dbReference>
<evidence type="ECO:0000313" key="9">
    <source>
        <dbReference type="EMBL" id="CAH0365106.1"/>
    </source>
</evidence>
<dbReference type="InterPro" id="IPR000555">
    <property type="entry name" value="JAMM/MPN+_dom"/>
</dbReference>
<dbReference type="EMBL" id="HBIW01007073">
    <property type="protein sequence ID" value="CAE0690503.1"/>
    <property type="molecule type" value="Transcribed_RNA"/>
</dbReference>
<dbReference type="InterPro" id="IPR045810">
    <property type="entry name" value="eIF3h_C"/>
</dbReference>
<dbReference type="Pfam" id="PF01398">
    <property type="entry name" value="JAB"/>
    <property type="match status" value="1"/>
</dbReference>
<dbReference type="InterPro" id="IPR050242">
    <property type="entry name" value="JAMM_MPN+_peptidase_M67A"/>
</dbReference>
<protein>
    <recommendedName>
        <fullName evidence="4">MPN domain-containing protein</fullName>
    </recommendedName>
</protein>
<dbReference type="Pfam" id="PF19445">
    <property type="entry name" value="eIF3h_C"/>
    <property type="match status" value="1"/>
</dbReference>
<reference evidence="7" key="1">
    <citation type="submission" date="2021-01" db="EMBL/GenBank/DDBJ databases">
        <authorList>
            <person name="Corre E."/>
            <person name="Pelletier E."/>
            <person name="Niang G."/>
            <person name="Scheremetjew M."/>
            <person name="Finn R."/>
            <person name="Kale V."/>
            <person name="Holt S."/>
            <person name="Cochrane G."/>
            <person name="Meng A."/>
            <person name="Brown T."/>
            <person name="Cohen L."/>
        </authorList>
    </citation>
    <scope>NUCLEOTIDE SEQUENCE</scope>
    <source>
        <strain evidence="7">CCMP1756</strain>
    </source>
</reference>
<organism evidence="7">
    <name type="scientific">Pelagomonas calceolata</name>
    <dbReference type="NCBI Taxonomy" id="35677"/>
    <lineage>
        <taxon>Eukaryota</taxon>
        <taxon>Sar</taxon>
        <taxon>Stramenopiles</taxon>
        <taxon>Ochrophyta</taxon>
        <taxon>Pelagophyceae</taxon>
        <taxon>Pelagomonadales</taxon>
        <taxon>Pelagomonadaceae</taxon>
        <taxon>Pelagomonas</taxon>
    </lineage>
</organism>
<dbReference type="InterPro" id="IPR037518">
    <property type="entry name" value="MPN"/>
</dbReference>
<dbReference type="EMBL" id="HBIW01007057">
    <property type="protein sequence ID" value="CAE0690487.1"/>
    <property type="molecule type" value="Transcribed_RNA"/>
</dbReference>
<dbReference type="AlphaFoldDB" id="A0A6S8SRE8"/>
<evidence type="ECO:0000256" key="1">
    <source>
        <dbReference type="ARBA" id="ARBA00022490"/>
    </source>
</evidence>
<proteinExistence type="predicted"/>
<dbReference type="CDD" id="cd08065">
    <property type="entry name" value="MPN_eIF3h"/>
    <property type="match status" value="1"/>
</dbReference>
<evidence type="ECO:0000313" key="8">
    <source>
        <dbReference type="EMBL" id="CAE0690503.1"/>
    </source>
</evidence>
<evidence type="ECO:0000313" key="10">
    <source>
        <dbReference type="Proteomes" id="UP000789595"/>
    </source>
</evidence>
<evidence type="ECO:0000313" key="5">
    <source>
        <dbReference type="EMBL" id="CAE0690487.1"/>
    </source>
</evidence>
<keyword evidence="10" id="KW-1185">Reference proteome</keyword>
<keyword evidence="2" id="KW-0396">Initiation factor</keyword>